<dbReference type="SUPFAM" id="SSF57903">
    <property type="entry name" value="FYVE/PHD zinc finger"/>
    <property type="match status" value="1"/>
</dbReference>
<dbReference type="SMART" id="SM00439">
    <property type="entry name" value="BAH"/>
    <property type="match status" value="1"/>
</dbReference>
<evidence type="ECO:0000313" key="5">
    <source>
        <dbReference type="EMBL" id="OIV92430.1"/>
    </source>
</evidence>
<protein>
    <recommendedName>
        <fullName evidence="4">BAH domain-containing protein</fullName>
    </recommendedName>
</protein>
<dbReference type="GO" id="GO:0003682">
    <property type="term" value="F:chromatin binding"/>
    <property type="evidence" value="ECO:0007669"/>
    <property type="project" value="InterPro"/>
</dbReference>
<dbReference type="EMBL" id="CM007379">
    <property type="protein sequence ID" value="OIV92430.1"/>
    <property type="molecule type" value="Genomic_DNA"/>
</dbReference>
<keyword evidence="6" id="KW-1185">Reference proteome</keyword>
<keyword evidence="3" id="KW-0862">Zinc</keyword>
<sequence>MDITAKLRSGTDIDSYTIKGTENIIRAGDCVLILHSDLRNPQNVARVEKLRKDNSSNVNVHVRWYYRPEEAVGGRKIFHGANELFLTDHYDVKSADAIEGKCVVHPFNDYMRIENPGAKDFYCRFEYKVITGYFTPDSVPVYCKCEMPCNPDIFMLQCVMCRDW</sequence>
<evidence type="ECO:0000313" key="6">
    <source>
        <dbReference type="Proteomes" id="UP000188354"/>
    </source>
</evidence>
<reference evidence="5 6" key="1">
    <citation type="journal article" date="2017" name="Plant Biotechnol. J.">
        <title>A comprehensive draft genome sequence for lupin (Lupinus angustifolius), an emerging health food: insights into plant-microbe interactions and legume evolution.</title>
        <authorList>
            <person name="Hane J.K."/>
            <person name="Ming Y."/>
            <person name="Kamphuis L.G."/>
            <person name="Nelson M.N."/>
            <person name="Garg G."/>
            <person name="Atkins C.A."/>
            <person name="Bayer P.E."/>
            <person name="Bravo A."/>
            <person name="Bringans S."/>
            <person name="Cannon S."/>
            <person name="Edwards D."/>
            <person name="Foley R."/>
            <person name="Gao L.L."/>
            <person name="Harrison M.J."/>
            <person name="Huang W."/>
            <person name="Hurgobin B."/>
            <person name="Li S."/>
            <person name="Liu C.W."/>
            <person name="McGrath A."/>
            <person name="Morahan G."/>
            <person name="Murray J."/>
            <person name="Weller J."/>
            <person name="Jian J."/>
            <person name="Singh K.B."/>
        </authorList>
    </citation>
    <scope>NUCLEOTIDE SEQUENCE [LARGE SCALE GENOMIC DNA]</scope>
    <source>
        <strain evidence="6">cv. Tanjil</strain>
        <tissue evidence="5">Whole plant</tissue>
    </source>
</reference>
<dbReference type="PROSITE" id="PS51038">
    <property type="entry name" value="BAH"/>
    <property type="match status" value="1"/>
</dbReference>
<gene>
    <name evidence="5" type="ORF">TanjilG_25160</name>
</gene>
<dbReference type="Gene3D" id="2.30.30.490">
    <property type="match status" value="1"/>
</dbReference>
<feature type="domain" description="BAH" evidence="4">
    <location>
        <begin position="23"/>
        <end position="138"/>
    </location>
</feature>
<dbReference type="InterPro" id="IPR043151">
    <property type="entry name" value="BAH_sf"/>
</dbReference>
<dbReference type="Gramene" id="OIV92430">
    <property type="protein sequence ID" value="OIV92430"/>
    <property type="gene ID" value="TanjilG_25160"/>
</dbReference>
<evidence type="ECO:0000256" key="3">
    <source>
        <dbReference type="ARBA" id="ARBA00022833"/>
    </source>
</evidence>
<keyword evidence="1" id="KW-0479">Metal-binding</keyword>
<dbReference type="PANTHER" id="PTHR46364">
    <property type="entry name" value="OS08G0421900 PROTEIN"/>
    <property type="match status" value="1"/>
</dbReference>
<name>A0A1J7FWN1_LUPAN</name>
<dbReference type="InterPro" id="IPR011011">
    <property type="entry name" value="Znf_FYVE_PHD"/>
</dbReference>
<evidence type="ECO:0000256" key="1">
    <source>
        <dbReference type="ARBA" id="ARBA00022723"/>
    </source>
</evidence>
<dbReference type="InterPro" id="IPR001025">
    <property type="entry name" value="BAH_dom"/>
</dbReference>
<evidence type="ECO:0000259" key="4">
    <source>
        <dbReference type="PROSITE" id="PS51038"/>
    </source>
</evidence>
<dbReference type="STRING" id="3871.A0A1J7FWN1"/>
<proteinExistence type="predicted"/>
<dbReference type="Pfam" id="PF01426">
    <property type="entry name" value="BAH"/>
    <property type="match status" value="1"/>
</dbReference>
<dbReference type="GO" id="GO:0008270">
    <property type="term" value="F:zinc ion binding"/>
    <property type="evidence" value="ECO:0007669"/>
    <property type="project" value="UniProtKB-KW"/>
</dbReference>
<dbReference type="AlphaFoldDB" id="A0A1J7FWN1"/>
<organism evidence="5 6">
    <name type="scientific">Lupinus angustifolius</name>
    <name type="common">Narrow-leaved blue lupine</name>
    <dbReference type="NCBI Taxonomy" id="3871"/>
    <lineage>
        <taxon>Eukaryota</taxon>
        <taxon>Viridiplantae</taxon>
        <taxon>Streptophyta</taxon>
        <taxon>Embryophyta</taxon>
        <taxon>Tracheophyta</taxon>
        <taxon>Spermatophyta</taxon>
        <taxon>Magnoliopsida</taxon>
        <taxon>eudicotyledons</taxon>
        <taxon>Gunneridae</taxon>
        <taxon>Pentapetalae</taxon>
        <taxon>rosids</taxon>
        <taxon>fabids</taxon>
        <taxon>Fabales</taxon>
        <taxon>Fabaceae</taxon>
        <taxon>Papilionoideae</taxon>
        <taxon>50 kb inversion clade</taxon>
        <taxon>genistoids sensu lato</taxon>
        <taxon>core genistoids</taxon>
        <taxon>Genisteae</taxon>
        <taxon>Lupinus</taxon>
    </lineage>
</organism>
<dbReference type="Proteomes" id="UP000188354">
    <property type="component" value="Chromosome LG19"/>
</dbReference>
<evidence type="ECO:0000256" key="2">
    <source>
        <dbReference type="ARBA" id="ARBA00022771"/>
    </source>
</evidence>
<keyword evidence="2" id="KW-0863">Zinc-finger</keyword>
<accession>A0A1J7FWN1</accession>